<keyword evidence="1" id="KW-0472">Membrane</keyword>
<dbReference type="AlphaFoldDB" id="A0A515KYX9"/>
<dbReference type="EMBL" id="MG479390">
    <property type="protein sequence ID" value="QDM37020.1"/>
    <property type="molecule type" value="Genomic_DNA"/>
</dbReference>
<evidence type="ECO:0000313" key="2">
    <source>
        <dbReference type="EMBL" id="QDM37020.1"/>
    </source>
</evidence>
<dbReference type="RefSeq" id="YP_009685238.1">
    <property type="nucleotide sequence ID" value="NC_044420.1"/>
</dbReference>
<dbReference type="GeneID" id="41658671"/>
<reference evidence="2" key="1">
    <citation type="journal article" date="2017" name="Mitochondrial DNA Part B Resour">
        <title>The complete mitochondrial genome of Corythucha marmorata (Hemiptera: Tingidae).</title>
        <authorList>
            <person name="Lin A."/>
            <person name="Zhao X."/>
            <person name="Li X."/>
            <person name="Song N."/>
        </authorList>
    </citation>
    <scope>NUCLEOTIDE SEQUENCE</scope>
</reference>
<keyword evidence="1" id="KW-0812">Transmembrane</keyword>
<feature type="transmembrane region" description="Helical" evidence="1">
    <location>
        <begin position="6"/>
        <end position="30"/>
    </location>
</feature>
<organism evidence="2">
    <name type="scientific">Corythucha marmorata</name>
    <dbReference type="NCBI Taxonomy" id="621227"/>
    <lineage>
        <taxon>Eukaryota</taxon>
        <taxon>Metazoa</taxon>
        <taxon>Ecdysozoa</taxon>
        <taxon>Arthropoda</taxon>
        <taxon>Hexapoda</taxon>
        <taxon>Insecta</taxon>
        <taxon>Pterygota</taxon>
        <taxon>Neoptera</taxon>
        <taxon>Paraneoptera</taxon>
        <taxon>Hemiptera</taxon>
        <taxon>Heteroptera</taxon>
        <taxon>Panheteroptera</taxon>
        <taxon>Cimicomorpha</taxon>
        <taxon>Tingidae</taxon>
        <taxon>Corythucha</taxon>
    </lineage>
</organism>
<accession>A0A515KYX9</accession>
<keyword evidence="1" id="KW-1133">Transmembrane helix</keyword>
<sequence>MPQMMPMWWTLIYMSTLMSITIMMTMMYYWKSNQLIIKKMNIKHNNKNWKW</sequence>
<geneLocation type="mitochondrion" evidence="2"/>
<proteinExistence type="predicted"/>
<name>A0A515KYX9_9HEMI</name>
<evidence type="ECO:0000256" key="1">
    <source>
        <dbReference type="SAM" id="Phobius"/>
    </source>
</evidence>
<keyword evidence="2" id="KW-0496">Mitochondrion</keyword>
<gene>
    <name evidence="2" type="primary">atp8</name>
</gene>
<protein>
    <submittedName>
        <fullName evidence="2">ATP synthase F0 subunit 8</fullName>
    </submittedName>
</protein>